<name>A6NUE4_9FIRM</name>
<gene>
    <name evidence="1" type="ORF">BACCAP_01828</name>
</gene>
<dbReference type="AlphaFoldDB" id="A6NUE4"/>
<dbReference type="EMBL" id="AAXG02000011">
    <property type="protein sequence ID" value="EDN00493.1"/>
    <property type="molecule type" value="Genomic_DNA"/>
</dbReference>
<evidence type="ECO:0000313" key="2">
    <source>
        <dbReference type="Proteomes" id="UP000003639"/>
    </source>
</evidence>
<sequence>MPYCFPHFSCSFFSSFTIRSRFFAVFMKVGRWSA</sequence>
<keyword evidence="2" id="KW-1185">Reference proteome</keyword>
<dbReference type="Proteomes" id="UP000003639">
    <property type="component" value="Unassembled WGS sequence"/>
</dbReference>
<comment type="caution">
    <text evidence="1">The sequence shown here is derived from an EMBL/GenBank/DDBJ whole genome shotgun (WGS) entry which is preliminary data.</text>
</comment>
<proteinExistence type="predicted"/>
<reference evidence="1 2" key="1">
    <citation type="submission" date="2007-04" db="EMBL/GenBank/DDBJ databases">
        <authorList>
            <person name="Fulton L."/>
            <person name="Clifton S."/>
            <person name="Fulton B."/>
            <person name="Xu J."/>
            <person name="Minx P."/>
            <person name="Pepin K.H."/>
            <person name="Johnson M."/>
            <person name="Thiruvilangam P."/>
            <person name="Bhonagiri V."/>
            <person name="Nash W.E."/>
            <person name="Mardis E.R."/>
            <person name="Wilson R.K."/>
        </authorList>
    </citation>
    <scope>NUCLEOTIDE SEQUENCE [LARGE SCALE GENOMIC DNA]</scope>
    <source>
        <strain evidence="1 2">ATCC 29799</strain>
    </source>
</reference>
<protein>
    <submittedName>
        <fullName evidence="1">Uncharacterized protein</fullName>
    </submittedName>
</protein>
<reference evidence="1 2" key="2">
    <citation type="submission" date="2007-06" db="EMBL/GenBank/DDBJ databases">
        <title>Draft genome sequence of Pseudoflavonifractor capillosus ATCC 29799.</title>
        <authorList>
            <person name="Sudarsanam P."/>
            <person name="Ley R."/>
            <person name="Guruge J."/>
            <person name="Turnbaugh P.J."/>
            <person name="Mahowald M."/>
            <person name="Liep D."/>
            <person name="Gordon J."/>
        </authorList>
    </citation>
    <scope>NUCLEOTIDE SEQUENCE [LARGE SCALE GENOMIC DNA]</scope>
    <source>
        <strain evidence="1 2">ATCC 29799</strain>
    </source>
</reference>
<organism evidence="1 2">
    <name type="scientific">Pseudoflavonifractor capillosus ATCC 29799</name>
    <dbReference type="NCBI Taxonomy" id="411467"/>
    <lineage>
        <taxon>Bacteria</taxon>
        <taxon>Bacillati</taxon>
        <taxon>Bacillota</taxon>
        <taxon>Clostridia</taxon>
        <taxon>Eubacteriales</taxon>
        <taxon>Oscillospiraceae</taxon>
        <taxon>Pseudoflavonifractor</taxon>
    </lineage>
</organism>
<evidence type="ECO:0000313" key="1">
    <source>
        <dbReference type="EMBL" id="EDN00493.1"/>
    </source>
</evidence>
<dbReference type="STRING" id="411467.BACCAP_01828"/>
<accession>A6NUE4</accession>